<dbReference type="PRINTS" id="PR00313">
    <property type="entry name" value="CABNDNGRPT"/>
</dbReference>
<evidence type="ECO:0000313" key="5">
    <source>
        <dbReference type="Proteomes" id="UP001595699"/>
    </source>
</evidence>
<dbReference type="InterPro" id="IPR050557">
    <property type="entry name" value="RTX_toxin/Mannuronan_C5-epim"/>
</dbReference>
<dbReference type="EMBL" id="JBHRZH010000006">
    <property type="protein sequence ID" value="MFC3760883.1"/>
    <property type="molecule type" value="Genomic_DNA"/>
</dbReference>
<dbReference type="Pfam" id="PF00353">
    <property type="entry name" value="HemolysinCabind"/>
    <property type="match status" value="3"/>
</dbReference>
<name>A0ABV7Y9Q3_9ACTN</name>
<dbReference type="InterPro" id="IPR001343">
    <property type="entry name" value="Hemolysn_Ca-bd"/>
</dbReference>
<dbReference type="Proteomes" id="UP001595699">
    <property type="component" value="Unassembled WGS sequence"/>
</dbReference>
<evidence type="ECO:0000256" key="1">
    <source>
        <dbReference type="ARBA" id="ARBA00004613"/>
    </source>
</evidence>
<evidence type="ECO:0000256" key="3">
    <source>
        <dbReference type="SAM" id="SignalP"/>
    </source>
</evidence>
<keyword evidence="3" id="KW-0732">Signal</keyword>
<evidence type="ECO:0000313" key="4">
    <source>
        <dbReference type="EMBL" id="MFC3760883.1"/>
    </source>
</evidence>
<dbReference type="PROSITE" id="PS00330">
    <property type="entry name" value="HEMOLYSIN_CALCIUM"/>
    <property type="match status" value="1"/>
</dbReference>
<feature type="chain" id="PRO_5045495308" evidence="3">
    <location>
        <begin position="23"/>
        <end position="305"/>
    </location>
</feature>
<dbReference type="PANTHER" id="PTHR38340">
    <property type="entry name" value="S-LAYER PROTEIN"/>
    <property type="match status" value="1"/>
</dbReference>
<reference evidence="5" key="1">
    <citation type="journal article" date="2019" name="Int. J. Syst. Evol. Microbiol.">
        <title>The Global Catalogue of Microorganisms (GCM) 10K type strain sequencing project: providing services to taxonomists for standard genome sequencing and annotation.</title>
        <authorList>
            <consortium name="The Broad Institute Genomics Platform"/>
            <consortium name="The Broad Institute Genome Sequencing Center for Infectious Disease"/>
            <person name="Wu L."/>
            <person name="Ma J."/>
        </authorList>
    </citation>
    <scope>NUCLEOTIDE SEQUENCE [LARGE SCALE GENOMIC DNA]</scope>
    <source>
        <strain evidence="5">CGMCC 4.7241</strain>
    </source>
</reference>
<evidence type="ECO:0000256" key="2">
    <source>
        <dbReference type="ARBA" id="ARBA00022525"/>
    </source>
</evidence>
<keyword evidence="5" id="KW-1185">Reference proteome</keyword>
<dbReference type="InterPro" id="IPR018511">
    <property type="entry name" value="Hemolysin-typ_Ca-bd_CS"/>
</dbReference>
<dbReference type="PANTHER" id="PTHR38340:SF1">
    <property type="entry name" value="S-LAYER PROTEIN"/>
    <property type="match status" value="1"/>
</dbReference>
<dbReference type="RefSeq" id="WP_205117121.1">
    <property type="nucleotide sequence ID" value="NZ_JAFBCM010000001.1"/>
</dbReference>
<gene>
    <name evidence="4" type="ORF">ACFOUW_08530</name>
</gene>
<dbReference type="Gene3D" id="2.150.10.10">
    <property type="entry name" value="Serralysin-like metalloprotease, C-terminal"/>
    <property type="match status" value="2"/>
</dbReference>
<organism evidence="4 5">
    <name type="scientific">Tenggerimyces flavus</name>
    <dbReference type="NCBI Taxonomy" id="1708749"/>
    <lineage>
        <taxon>Bacteria</taxon>
        <taxon>Bacillati</taxon>
        <taxon>Actinomycetota</taxon>
        <taxon>Actinomycetes</taxon>
        <taxon>Propionibacteriales</taxon>
        <taxon>Nocardioidaceae</taxon>
        <taxon>Tenggerimyces</taxon>
    </lineage>
</organism>
<comment type="caution">
    <text evidence="4">The sequence shown here is derived from an EMBL/GenBank/DDBJ whole genome shotgun (WGS) entry which is preliminary data.</text>
</comment>
<comment type="subcellular location">
    <subcellularLocation>
        <location evidence="1">Secreted</location>
    </subcellularLocation>
</comment>
<keyword evidence="2" id="KW-0964">Secreted</keyword>
<sequence>MNKAVRSTVGLAVAVPAFFAFAGVAGTASAADYADYKGTVVETYDDQLYVTAADYRKNDITVKQVRKGYYDYFRVTDKGDKLIDKSDECYWEDKNYKALLCPVYKPIVKAGDKDDQVVYDNSADKSYYPTPVWIYGGDGNDKLEVTEYSAGQGWIFGADGDDKYHSAYDNDIIRGGKGDDYLYGEEGNDKIWGRGGDDLIDGGKGNDGLWGEAPPQSYDDKKPWGGDYIVGGYGNDTAFGGKGDDKLVDRYGYDKLYGEAGNDKLDVYDYYGGDSADGGKGYDGCATDKGDFRFTCEYVWKYVAS</sequence>
<feature type="signal peptide" evidence="3">
    <location>
        <begin position="1"/>
        <end position="22"/>
    </location>
</feature>
<dbReference type="SUPFAM" id="SSF51120">
    <property type="entry name" value="beta-Roll"/>
    <property type="match status" value="2"/>
</dbReference>
<protein>
    <submittedName>
        <fullName evidence="4">Calcium-binding protein</fullName>
    </submittedName>
</protein>
<proteinExistence type="predicted"/>
<accession>A0ABV7Y9Q3</accession>
<dbReference type="InterPro" id="IPR011049">
    <property type="entry name" value="Serralysin-like_metalloprot_C"/>
</dbReference>